<dbReference type="GO" id="GO:0120330">
    <property type="term" value="C:rixosome complex"/>
    <property type="evidence" value="ECO:0007669"/>
    <property type="project" value="TreeGrafter"/>
</dbReference>
<dbReference type="OrthoDB" id="6252103at2759"/>
<evidence type="ECO:0000256" key="2">
    <source>
        <dbReference type="ARBA" id="ARBA00022737"/>
    </source>
</evidence>
<dbReference type="AlphaFoldDB" id="A0A8K0MI89"/>
<dbReference type="EMBL" id="VOIH02000005">
    <property type="protein sequence ID" value="KAF3446645.1"/>
    <property type="molecule type" value="Genomic_DNA"/>
</dbReference>
<dbReference type="InterPro" id="IPR001680">
    <property type="entry name" value="WD40_rpt"/>
</dbReference>
<organism evidence="4 5">
    <name type="scientific">Rhamnella rubrinervis</name>
    <dbReference type="NCBI Taxonomy" id="2594499"/>
    <lineage>
        <taxon>Eukaryota</taxon>
        <taxon>Viridiplantae</taxon>
        <taxon>Streptophyta</taxon>
        <taxon>Embryophyta</taxon>
        <taxon>Tracheophyta</taxon>
        <taxon>Spermatophyta</taxon>
        <taxon>Magnoliopsida</taxon>
        <taxon>eudicotyledons</taxon>
        <taxon>Gunneridae</taxon>
        <taxon>Pentapetalae</taxon>
        <taxon>rosids</taxon>
        <taxon>fabids</taxon>
        <taxon>Rosales</taxon>
        <taxon>Rhamnaceae</taxon>
        <taxon>rhamnoid group</taxon>
        <taxon>Rhamneae</taxon>
        <taxon>Rhamnella</taxon>
    </lineage>
</organism>
<dbReference type="Gene3D" id="2.130.10.10">
    <property type="entry name" value="YVTN repeat-like/Quinoprotein amine dehydrogenase"/>
    <property type="match status" value="2"/>
</dbReference>
<keyword evidence="1 3" id="KW-0853">WD repeat</keyword>
<evidence type="ECO:0000313" key="4">
    <source>
        <dbReference type="EMBL" id="KAF3446645.1"/>
    </source>
</evidence>
<reference evidence="4" key="1">
    <citation type="submission" date="2020-03" db="EMBL/GenBank/DDBJ databases">
        <title>A high-quality chromosome-level genome assembly of a woody plant with both climbing and erect habits, Rhamnella rubrinervis.</title>
        <authorList>
            <person name="Lu Z."/>
            <person name="Yang Y."/>
            <person name="Zhu X."/>
            <person name="Sun Y."/>
        </authorList>
    </citation>
    <scope>NUCLEOTIDE SEQUENCE</scope>
    <source>
        <strain evidence="4">BYM</strain>
        <tissue evidence="4">Leaf</tissue>
    </source>
</reference>
<feature type="repeat" description="WD" evidence="3">
    <location>
        <begin position="118"/>
        <end position="161"/>
    </location>
</feature>
<evidence type="ECO:0000256" key="3">
    <source>
        <dbReference type="PROSITE-ProRule" id="PRU00221"/>
    </source>
</evidence>
<dbReference type="InterPro" id="IPR019775">
    <property type="entry name" value="WD40_repeat_CS"/>
</dbReference>
<dbReference type="InterPro" id="IPR020472">
    <property type="entry name" value="WD40_PAC1"/>
</dbReference>
<evidence type="ECO:0000313" key="5">
    <source>
        <dbReference type="Proteomes" id="UP000796880"/>
    </source>
</evidence>
<dbReference type="Proteomes" id="UP000796880">
    <property type="component" value="Unassembled WGS sequence"/>
</dbReference>
<proteinExistence type="predicted"/>
<dbReference type="GO" id="GO:0005656">
    <property type="term" value="C:nuclear pre-replicative complex"/>
    <property type="evidence" value="ECO:0007669"/>
    <property type="project" value="TreeGrafter"/>
</dbReference>
<dbReference type="SMART" id="SM00320">
    <property type="entry name" value="WD40"/>
    <property type="match status" value="3"/>
</dbReference>
<feature type="repeat" description="WD" evidence="3">
    <location>
        <begin position="212"/>
        <end position="253"/>
    </location>
</feature>
<dbReference type="InterPro" id="IPR015943">
    <property type="entry name" value="WD40/YVTN_repeat-like_dom_sf"/>
</dbReference>
<keyword evidence="2" id="KW-0677">Repeat</keyword>
<dbReference type="PRINTS" id="PR00320">
    <property type="entry name" value="GPROTEINBRPT"/>
</dbReference>
<dbReference type="PANTHER" id="PTHR18763:SF0">
    <property type="entry name" value="WD REPEAT-CONTAINING PROTEIN 18"/>
    <property type="match status" value="1"/>
</dbReference>
<dbReference type="PROSITE" id="PS00678">
    <property type="entry name" value="WD_REPEATS_1"/>
    <property type="match status" value="1"/>
</dbReference>
<protein>
    <submittedName>
        <fullName evidence="4">Uncharacterized protein</fullName>
    </submittedName>
</protein>
<sequence>MEVVVASSSVDAGIGCWNLQTGAELLRYKTCASPPHGLVCVGQRFIASSQLRDSSASSGSVLYWSWSKPQVEVKSFPAEQIKPLAANHEGTYIVGGGSSGIFDDYTRNQASSPYVHSFSEHTLSVTDVVVGYGGGNAIIVSASEDRTCKVWSMSKGKILRIVMFPSIIDAVALDPGEHVFYAGSRDGKIYVAALNAESTYNNKYGLHIINSFSTHSKAVTSLAYGTTGNLLISGSEDGMVRVWDARTLNVVRIFKHAKGPVNNIIVVRQQLYPNFQINPNMSTSSKRHGSLLPPPLEKYMTSTDEVTDFKTVIGLQATCSESMDLVYLSSRVMNNQIKELQQQGSAASEIEAEKLKLDCKRSMQMAQQWKKMYENLHQFCVNELLEGDQAGGSNGNSI</sequence>
<dbReference type="SUPFAM" id="SSF50998">
    <property type="entry name" value="Quinoprotein alcohol dehydrogenase-like"/>
    <property type="match status" value="1"/>
</dbReference>
<accession>A0A8K0MI89</accession>
<comment type="caution">
    <text evidence="4">The sequence shown here is derived from an EMBL/GenBank/DDBJ whole genome shotgun (WGS) entry which is preliminary data.</text>
</comment>
<evidence type="ECO:0000256" key="1">
    <source>
        <dbReference type="ARBA" id="ARBA00022574"/>
    </source>
</evidence>
<dbReference type="InterPro" id="IPR011047">
    <property type="entry name" value="Quinoprotein_ADH-like_sf"/>
</dbReference>
<dbReference type="InterPro" id="IPR045227">
    <property type="entry name" value="WDR18/Ipi3/RID3"/>
</dbReference>
<gene>
    <name evidence="4" type="ORF">FNV43_RR11825</name>
</gene>
<dbReference type="PROSITE" id="PS50294">
    <property type="entry name" value="WD_REPEATS_REGION"/>
    <property type="match status" value="1"/>
</dbReference>
<dbReference type="PANTHER" id="PTHR18763">
    <property type="entry name" value="WD-REPEAT PROTEIN 18"/>
    <property type="match status" value="1"/>
</dbReference>
<dbReference type="Pfam" id="PF00400">
    <property type="entry name" value="WD40"/>
    <property type="match status" value="2"/>
</dbReference>
<dbReference type="PROSITE" id="PS50082">
    <property type="entry name" value="WD_REPEATS_2"/>
    <property type="match status" value="2"/>
</dbReference>
<name>A0A8K0MI89_9ROSA</name>
<keyword evidence="5" id="KW-1185">Reference proteome</keyword>
<dbReference type="GO" id="GO:0006364">
    <property type="term" value="P:rRNA processing"/>
    <property type="evidence" value="ECO:0007669"/>
    <property type="project" value="TreeGrafter"/>
</dbReference>
<dbReference type="GO" id="GO:0006261">
    <property type="term" value="P:DNA-templated DNA replication"/>
    <property type="evidence" value="ECO:0007669"/>
    <property type="project" value="TreeGrafter"/>
</dbReference>